<evidence type="ECO:0000313" key="1">
    <source>
        <dbReference type="EMBL" id="BBH05033.1"/>
    </source>
</evidence>
<protein>
    <submittedName>
        <fullName evidence="1">Beta-glucosidase 47</fullName>
    </submittedName>
</protein>
<organism evidence="1">
    <name type="scientific">Prunus dulcis</name>
    <name type="common">Almond</name>
    <name type="synonym">Amygdalus dulcis</name>
    <dbReference type="NCBI Taxonomy" id="3755"/>
    <lineage>
        <taxon>Eukaryota</taxon>
        <taxon>Viridiplantae</taxon>
        <taxon>Streptophyta</taxon>
        <taxon>Embryophyta</taxon>
        <taxon>Tracheophyta</taxon>
        <taxon>Spermatophyta</taxon>
        <taxon>Magnoliopsida</taxon>
        <taxon>eudicotyledons</taxon>
        <taxon>Gunneridae</taxon>
        <taxon>Pentapetalae</taxon>
        <taxon>rosids</taxon>
        <taxon>fabids</taxon>
        <taxon>Rosales</taxon>
        <taxon>Rosaceae</taxon>
        <taxon>Amygdaloideae</taxon>
        <taxon>Amygdaleae</taxon>
        <taxon>Prunus</taxon>
    </lineage>
</organism>
<reference evidence="1" key="1">
    <citation type="journal article" date="2019" name="Science">
        <title>Mutation of a bHLH transcription factor allowed almond domestication.</title>
        <authorList>
            <person name="Sanchez-Perez R."/>
            <person name="Pavan S."/>
            <person name="Mazzeo R."/>
            <person name="Moldovan C."/>
            <person name="Aiese Cigliano R."/>
            <person name="Del Cueto J."/>
            <person name="Ricciardi F."/>
            <person name="Lotti C."/>
            <person name="Ricciardi L."/>
            <person name="Dicenta F."/>
            <person name="Lopez-Marques R.L."/>
            <person name="Lindberg Moller B."/>
        </authorList>
    </citation>
    <scope>NUCLEOTIDE SEQUENCE</scope>
</reference>
<name>A0A4Y1RMW4_PRUDU</name>
<accession>A0A4Y1RMW4</accession>
<proteinExistence type="predicted"/>
<dbReference type="EMBL" id="AP019302">
    <property type="protein sequence ID" value="BBH05033.1"/>
    <property type="molecule type" value="Genomic_DNA"/>
</dbReference>
<sequence>MSSLVSTLAQE</sequence>
<gene>
    <name evidence="1" type="ORF">Prudu_016313</name>
</gene>